<dbReference type="VEuPathDB" id="MicrosporidiaDB:M153_352000781"/>
<evidence type="ECO:0000313" key="2">
    <source>
        <dbReference type="Proteomes" id="UP000051530"/>
    </source>
</evidence>
<dbReference type="EMBL" id="LGUB01000122">
    <property type="protein sequence ID" value="KRH94181.1"/>
    <property type="molecule type" value="Genomic_DNA"/>
</dbReference>
<gene>
    <name evidence="1" type="ORF">M153_352000781</name>
</gene>
<dbReference type="Proteomes" id="UP000051530">
    <property type="component" value="Unassembled WGS sequence"/>
</dbReference>
<organism evidence="1 2">
    <name type="scientific">Pseudoloma neurophilia</name>
    <dbReference type="NCBI Taxonomy" id="146866"/>
    <lineage>
        <taxon>Eukaryota</taxon>
        <taxon>Fungi</taxon>
        <taxon>Fungi incertae sedis</taxon>
        <taxon>Microsporidia</taxon>
        <taxon>Pseudoloma</taxon>
    </lineage>
</organism>
<name>A0A0R0M223_9MICR</name>
<sequence length="48" mass="5425">MFYYNSLIINGGYMSFYHGSNGCSQKSQISSLFTVCMNVFSINTEINI</sequence>
<protein>
    <submittedName>
        <fullName evidence="1">Uncharacterized protein</fullName>
    </submittedName>
</protein>
<dbReference type="AlphaFoldDB" id="A0A0R0M223"/>
<reference evidence="1 2" key="1">
    <citation type="submission" date="2015-07" db="EMBL/GenBank/DDBJ databases">
        <title>The genome of Pseudoloma neurophilia, a relevant intracellular parasite of the zebrafish.</title>
        <authorList>
            <person name="Ndikumana S."/>
            <person name="Pelin A."/>
            <person name="Sanders J."/>
            <person name="Corradi N."/>
        </authorList>
    </citation>
    <scope>NUCLEOTIDE SEQUENCE [LARGE SCALE GENOMIC DNA]</scope>
    <source>
        <strain evidence="1 2">MK1</strain>
    </source>
</reference>
<evidence type="ECO:0000313" key="1">
    <source>
        <dbReference type="EMBL" id="KRH94181.1"/>
    </source>
</evidence>
<keyword evidence="2" id="KW-1185">Reference proteome</keyword>
<proteinExistence type="predicted"/>
<accession>A0A0R0M223</accession>
<comment type="caution">
    <text evidence="1">The sequence shown here is derived from an EMBL/GenBank/DDBJ whole genome shotgun (WGS) entry which is preliminary data.</text>
</comment>